<reference evidence="1" key="1">
    <citation type="submission" date="2022-07" db="EMBL/GenBank/DDBJ databases">
        <title>Ectorhizobium quercum gen.nov., sp. nov.</title>
        <authorList>
            <person name="Ma T."/>
            <person name="Li Y."/>
        </authorList>
    </citation>
    <scope>NUCLEOTIDE SEQUENCE</scope>
    <source>
        <strain evidence="1">BDR2-2</strain>
    </source>
</reference>
<dbReference type="InterPro" id="IPR009363">
    <property type="entry name" value="Phage_Mu_Gp16"/>
</dbReference>
<dbReference type="EMBL" id="JANFPI010000001">
    <property type="protein sequence ID" value="MCX8995516.1"/>
    <property type="molecule type" value="Genomic_DNA"/>
</dbReference>
<sequence length="147" mass="16122">MARNSAVAPATKKQIALLHVAKRELGLTDEDYRAILARYGHCDSAADLNASGFTSVMKYMAALGFKSTSASSSGFGERRGMASPAQVDLIRALWLKYHSEGDEKETALNNWLSRFHKVSALRFVDVAKASKIITALKRMTSRQKDGI</sequence>
<evidence type="ECO:0000313" key="2">
    <source>
        <dbReference type="Proteomes" id="UP001208771"/>
    </source>
</evidence>
<organism evidence="1 2">
    <name type="scientific">Ectorhizobium quercum</name>
    <dbReference type="NCBI Taxonomy" id="2965071"/>
    <lineage>
        <taxon>Bacteria</taxon>
        <taxon>Pseudomonadati</taxon>
        <taxon>Pseudomonadota</taxon>
        <taxon>Alphaproteobacteria</taxon>
        <taxon>Hyphomicrobiales</taxon>
        <taxon>Rhizobiaceae</taxon>
        <taxon>Ectorhizobium</taxon>
    </lineage>
</organism>
<name>A0AAE3MW76_9HYPH</name>
<dbReference type="RefSeq" id="WP_306409298.1">
    <property type="nucleotide sequence ID" value="NZ_JANFPI010000001.1"/>
</dbReference>
<dbReference type="Pfam" id="PF06252">
    <property type="entry name" value="GemA"/>
    <property type="match status" value="1"/>
</dbReference>
<keyword evidence="2" id="KW-1185">Reference proteome</keyword>
<dbReference type="AlphaFoldDB" id="A0AAE3MW76"/>
<comment type="caution">
    <text evidence="1">The sequence shown here is derived from an EMBL/GenBank/DDBJ whole genome shotgun (WGS) entry which is preliminary data.</text>
</comment>
<proteinExistence type="predicted"/>
<accession>A0AAE3MW76</accession>
<protein>
    <submittedName>
        <fullName evidence="1">Regulatory protein GemA</fullName>
    </submittedName>
</protein>
<gene>
    <name evidence="1" type="ORF">NOF55_00155</name>
</gene>
<dbReference type="Proteomes" id="UP001208771">
    <property type="component" value="Unassembled WGS sequence"/>
</dbReference>
<evidence type="ECO:0000313" key="1">
    <source>
        <dbReference type="EMBL" id="MCX8995516.1"/>
    </source>
</evidence>